<name>A0ABY4R1V1_9ACTN</name>
<proteinExistence type="predicted"/>
<keyword evidence="1" id="KW-0812">Transmembrane</keyword>
<protein>
    <submittedName>
        <fullName evidence="2">Uncharacterized protein</fullName>
    </submittedName>
</protein>
<keyword evidence="1" id="KW-1133">Transmembrane helix</keyword>
<accession>A0ABY4R1V1</accession>
<evidence type="ECO:0000313" key="2">
    <source>
        <dbReference type="EMBL" id="UQX89256.1"/>
    </source>
</evidence>
<feature type="transmembrane region" description="Helical" evidence="1">
    <location>
        <begin position="42"/>
        <end position="60"/>
    </location>
</feature>
<keyword evidence="1" id="KW-0472">Membrane</keyword>
<reference evidence="2" key="1">
    <citation type="journal article" date="2018" name="Int. J. Syst. Evol. Microbiol.">
        <title>Jatrophihabitans telluris sp. nov., isolated from sediment soil of lava forest wetlands and the emended description of the genus Jatrophihabitans.</title>
        <authorList>
            <person name="Lee K.C."/>
            <person name="Suh M.K."/>
            <person name="Eom M.K."/>
            <person name="Kim K.K."/>
            <person name="Kim J.S."/>
            <person name="Kim D.S."/>
            <person name="Ko S.H."/>
            <person name="Shin Y.K."/>
            <person name="Lee J.S."/>
        </authorList>
    </citation>
    <scope>NUCLEOTIDE SEQUENCE</scope>
    <source>
        <strain evidence="2">N237</strain>
    </source>
</reference>
<feature type="transmembrane region" description="Helical" evidence="1">
    <location>
        <begin position="12"/>
        <end position="30"/>
    </location>
</feature>
<evidence type="ECO:0000256" key="1">
    <source>
        <dbReference type="SAM" id="Phobius"/>
    </source>
</evidence>
<sequence length="87" mass="9652">MKWRQRISRLGLIWLGVAFVLAGIGAVLGLLNFDSHNVYRHIGIYLELAGMVMMGATGVVNQIQIGRGRSLADRRQFAGSVGRRKTR</sequence>
<evidence type="ECO:0000313" key="3">
    <source>
        <dbReference type="Proteomes" id="UP001056336"/>
    </source>
</evidence>
<dbReference type="Proteomes" id="UP001056336">
    <property type="component" value="Chromosome"/>
</dbReference>
<dbReference type="EMBL" id="CP097332">
    <property type="protein sequence ID" value="UQX89256.1"/>
    <property type="molecule type" value="Genomic_DNA"/>
</dbReference>
<organism evidence="2 3">
    <name type="scientific">Jatrophihabitans telluris</name>
    <dbReference type="NCBI Taxonomy" id="2038343"/>
    <lineage>
        <taxon>Bacteria</taxon>
        <taxon>Bacillati</taxon>
        <taxon>Actinomycetota</taxon>
        <taxon>Actinomycetes</taxon>
        <taxon>Jatrophihabitantales</taxon>
        <taxon>Jatrophihabitantaceae</taxon>
        <taxon>Jatrophihabitans</taxon>
    </lineage>
</organism>
<gene>
    <name evidence="2" type="ORF">M6D93_04445</name>
</gene>
<keyword evidence="3" id="KW-1185">Reference proteome</keyword>
<reference evidence="2" key="2">
    <citation type="submission" date="2022-05" db="EMBL/GenBank/DDBJ databases">
        <authorList>
            <person name="Kim J.-S."/>
            <person name="Lee K."/>
            <person name="Suh M."/>
            <person name="Eom M."/>
            <person name="Kim J.-S."/>
            <person name="Kim D.-S."/>
            <person name="Ko S.-H."/>
            <person name="Shin Y."/>
            <person name="Lee J.-S."/>
        </authorList>
    </citation>
    <scope>NUCLEOTIDE SEQUENCE</scope>
    <source>
        <strain evidence="2">N237</strain>
    </source>
</reference>
<dbReference type="RefSeq" id="WP_249773152.1">
    <property type="nucleotide sequence ID" value="NZ_CP097332.1"/>
</dbReference>